<feature type="domain" description="GGDEF" evidence="4">
    <location>
        <begin position="267"/>
        <end position="401"/>
    </location>
</feature>
<dbReference type="InterPro" id="IPR000014">
    <property type="entry name" value="PAS"/>
</dbReference>
<dbReference type="SMART" id="SM00086">
    <property type="entry name" value="PAC"/>
    <property type="match status" value="1"/>
</dbReference>
<dbReference type="InterPro" id="IPR001633">
    <property type="entry name" value="EAL_dom"/>
</dbReference>
<evidence type="ECO:0000259" key="2">
    <source>
        <dbReference type="PROSITE" id="PS50113"/>
    </source>
</evidence>
<reference evidence="5 6" key="2">
    <citation type="submission" date="2017-09" db="EMBL/GenBank/DDBJ databases">
        <title>Bacillus patelloidae sp. nov., isolated from the intestinal tract of a marine limpet.</title>
        <authorList>
            <person name="Liu R."/>
            <person name="Dong C."/>
            <person name="Shao Z."/>
        </authorList>
    </citation>
    <scope>NUCLEOTIDE SEQUENCE [LARGE SCALE GENOMIC DNA]</scope>
    <source>
        <strain evidence="5 6">SA5d-4</strain>
    </source>
</reference>
<dbReference type="PROSITE" id="PS50883">
    <property type="entry name" value="EAL"/>
    <property type="match status" value="1"/>
</dbReference>
<dbReference type="NCBIfam" id="TIGR00254">
    <property type="entry name" value="GGDEF"/>
    <property type="match status" value="1"/>
</dbReference>
<feature type="domain" description="PAC" evidence="2">
    <location>
        <begin position="183"/>
        <end position="235"/>
    </location>
</feature>
<dbReference type="PANTHER" id="PTHR44757">
    <property type="entry name" value="DIGUANYLATE CYCLASE DGCP"/>
    <property type="match status" value="1"/>
</dbReference>
<dbReference type="InterPro" id="IPR035919">
    <property type="entry name" value="EAL_sf"/>
</dbReference>
<dbReference type="Pfam" id="PF00990">
    <property type="entry name" value="GGDEF"/>
    <property type="match status" value="1"/>
</dbReference>
<dbReference type="AlphaFoldDB" id="A0A263BWI3"/>
<comment type="caution">
    <text evidence="5">The sequence shown here is derived from an EMBL/GenBank/DDBJ whole genome shotgun (WGS) entry which is preliminary data.</text>
</comment>
<dbReference type="RefSeq" id="WP_094920242.1">
    <property type="nucleotide sequence ID" value="NZ_NPIA01000001.1"/>
</dbReference>
<sequence>MVLEKLKLKAIAYPLSALFILASIIIDGFIFENRVEAIWMANILSILVVAYIRGFKSGIIISGMVTGSHVLFSILIFSDTSLINTVFFAVFFFTISVLFCYLVDIVQRRVNILEAFRKSPNAMFWVRLFNPERVFVAEGIARLYGADQKDFEENPDFWFENVVKEDKDRVKAHETKYLNGENSKIEFRIRLNNGETRWIESYAIPIINKSGKPFMVCGSVIDITSKKEAEVKLEYMAYHDSISGLKNRFKLEEDLHETCLNAKEGNEGFSLLFLDVGRLKEINDTLGHNSGDQLLKEVGKRLIDLLGIQSYLYRYISQEFIILLRNTNREKTESIVNDIITCLSNPVTLLNGREVYLTPKIGIVCSNEVEELKPEYLITAASLACVSSKKTNAGAYVYYNFTLRNASNRTLLLEDRLQKVLANNELEMYYQAKVNLMKQNIVGVEALLRWNDKSEGFISPMEFIPIAENNGTIIQIGKWVLEEACQQAKKWFDEGHPITVSVNVSVIQFKHINFVQTVKDALLKTKLPPQYLILEITESLLISPDETIEVFHELKELGVKISLDDFGTGYSSLSVLVNLPIDELKIDRSFVIDMMRSEKKRSIIKNIIKLGNDLNISTVAEGIETEDDLSFLKGELCELGQGYLFLKPVPANELIFDGNGVLVKK</sequence>
<dbReference type="CDD" id="cd00130">
    <property type="entry name" value="PAS"/>
    <property type="match status" value="1"/>
</dbReference>
<dbReference type="SMART" id="SM00267">
    <property type="entry name" value="GGDEF"/>
    <property type="match status" value="1"/>
</dbReference>
<protein>
    <recommendedName>
        <fullName evidence="7">GGDEF domain-containing protein</fullName>
    </recommendedName>
</protein>
<feature type="transmembrane region" description="Helical" evidence="1">
    <location>
        <begin position="37"/>
        <end position="52"/>
    </location>
</feature>
<evidence type="ECO:0000256" key="1">
    <source>
        <dbReference type="SAM" id="Phobius"/>
    </source>
</evidence>
<dbReference type="CDD" id="cd01949">
    <property type="entry name" value="GGDEF"/>
    <property type="match status" value="1"/>
</dbReference>
<dbReference type="Gene3D" id="3.20.20.450">
    <property type="entry name" value="EAL domain"/>
    <property type="match status" value="1"/>
</dbReference>
<organism evidence="5 6">
    <name type="scientific">Lottiidibacillus patelloidae</name>
    <dbReference type="NCBI Taxonomy" id="2670334"/>
    <lineage>
        <taxon>Bacteria</taxon>
        <taxon>Bacillati</taxon>
        <taxon>Bacillota</taxon>
        <taxon>Bacilli</taxon>
        <taxon>Bacillales</taxon>
        <taxon>Bacillaceae</taxon>
        <taxon>Lottiidibacillus</taxon>
    </lineage>
</organism>
<accession>A0A263BWI3</accession>
<dbReference type="InterPro" id="IPR000700">
    <property type="entry name" value="PAS-assoc_C"/>
</dbReference>
<evidence type="ECO:0000313" key="5">
    <source>
        <dbReference type="EMBL" id="OZM58020.1"/>
    </source>
</evidence>
<proteinExistence type="predicted"/>
<dbReference type="PROSITE" id="PS50887">
    <property type="entry name" value="GGDEF"/>
    <property type="match status" value="1"/>
</dbReference>
<dbReference type="Gene3D" id="3.30.70.270">
    <property type="match status" value="1"/>
</dbReference>
<evidence type="ECO:0008006" key="7">
    <source>
        <dbReference type="Google" id="ProtNLM"/>
    </source>
</evidence>
<reference evidence="6" key="1">
    <citation type="submission" date="2017-08" db="EMBL/GenBank/DDBJ databases">
        <authorList>
            <person name="Huang Z."/>
        </authorList>
    </citation>
    <scope>NUCLEOTIDE SEQUENCE [LARGE SCALE GENOMIC DNA]</scope>
    <source>
        <strain evidence="6">SA5d-4</strain>
    </source>
</reference>
<dbReference type="SUPFAM" id="SSF55785">
    <property type="entry name" value="PYP-like sensor domain (PAS domain)"/>
    <property type="match status" value="1"/>
</dbReference>
<evidence type="ECO:0000259" key="3">
    <source>
        <dbReference type="PROSITE" id="PS50883"/>
    </source>
</evidence>
<evidence type="ECO:0000313" key="6">
    <source>
        <dbReference type="Proteomes" id="UP000217083"/>
    </source>
</evidence>
<dbReference type="Proteomes" id="UP000217083">
    <property type="component" value="Unassembled WGS sequence"/>
</dbReference>
<keyword evidence="1" id="KW-1133">Transmembrane helix</keyword>
<dbReference type="SMART" id="SM00052">
    <property type="entry name" value="EAL"/>
    <property type="match status" value="1"/>
</dbReference>
<keyword evidence="6" id="KW-1185">Reference proteome</keyword>
<dbReference type="InterPro" id="IPR013655">
    <property type="entry name" value="PAS_fold_3"/>
</dbReference>
<dbReference type="SUPFAM" id="SSF141868">
    <property type="entry name" value="EAL domain-like"/>
    <property type="match status" value="1"/>
</dbReference>
<dbReference type="PANTHER" id="PTHR44757:SF2">
    <property type="entry name" value="BIOFILM ARCHITECTURE MAINTENANCE PROTEIN MBAA"/>
    <property type="match status" value="1"/>
</dbReference>
<dbReference type="PROSITE" id="PS50113">
    <property type="entry name" value="PAC"/>
    <property type="match status" value="1"/>
</dbReference>
<dbReference type="SUPFAM" id="SSF55073">
    <property type="entry name" value="Nucleotide cyclase"/>
    <property type="match status" value="1"/>
</dbReference>
<feature type="transmembrane region" description="Helical" evidence="1">
    <location>
        <begin position="83"/>
        <end position="103"/>
    </location>
</feature>
<feature type="transmembrane region" description="Helical" evidence="1">
    <location>
        <begin position="59"/>
        <end position="77"/>
    </location>
</feature>
<evidence type="ECO:0000259" key="4">
    <source>
        <dbReference type="PROSITE" id="PS50887"/>
    </source>
</evidence>
<name>A0A263BWI3_9BACI</name>
<dbReference type="InterPro" id="IPR000160">
    <property type="entry name" value="GGDEF_dom"/>
</dbReference>
<feature type="transmembrane region" description="Helical" evidence="1">
    <location>
        <begin position="12"/>
        <end position="31"/>
    </location>
</feature>
<gene>
    <name evidence="5" type="ORF">CIB95_00090</name>
</gene>
<dbReference type="InterPro" id="IPR043128">
    <property type="entry name" value="Rev_trsase/Diguanyl_cyclase"/>
</dbReference>
<dbReference type="InterPro" id="IPR001610">
    <property type="entry name" value="PAC"/>
</dbReference>
<dbReference type="CDD" id="cd01948">
    <property type="entry name" value="EAL"/>
    <property type="match status" value="1"/>
</dbReference>
<dbReference type="InterPro" id="IPR052155">
    <property type="entry name" value="Biofilm_reg_signaling"/>
</dbReference>
<dbReference type="EMBL" id="NPIA01000001">
    <property type="protein sequence ID" value="OZM58020.1"/>
    <property type="molecule type" value="Genomic_DNA"/>
</dbReference>
<dbReference type="Gene3D" id="3.30.450.20">
    <property type="entry name" value="PAS domain"/>
    <property type="match status" value="1"/>
</dbReference>
<keyword evidence="1" id="KW-0472">Membrane</keyword>
<dbReference type="Pfam" id="PF00563">
    <property type="entry name" value="EAL"/>
    <property type="match status" value="1"/>
</dbReference>
<keyword evidence="1" id="KW-0812">Transmembrane</keyword>
<feature type="domain" description="EAL" evidence="3">
    <location>
        <begin position="410"/>
        <end position="662"/>
    </location>
</feature>
<dbReference type="Pfam" id="PF08447">
    <property type="entry name" value="PAS_3"/>
    <property type="match status" value="1"/>
</dbReference>
<dbReference type="InterPro" id="IPR029787">
    <property type="entry name" value="Nucleotide_cyclase"/>
</dbReference>
<dbReference type="NCBIfam" id="TIGR00229">
    <property type="entry name" value="sensory_box"/>
    <property type="match status" value="1"/>
</dbReference>
<dbReference type="InterPro" id="IPR035965">
    <property type="entry name" value="PAS-like_dom_sf"/>
</dbReference>